<evidence type="ECO:0000313" key="14">
    <source>
        <dbReference type="EMBL" id="MDR7320774.1"/>
    </source>
</evidence>
<name>A0AAE4CTJ4_9ACTN</name>
<dbReference type="RefSeq" id="WP_310409421.1">
    <property type="nucleotide sequence ID" value="NZ_JAVDYC010000001.1"/>
</dbReference>
<dbReference type="PROSITE" id="PS50885">
    <property type="entry name" value="HAMP"/>
    <property type="match status" value="1"/>
</dbReference>
<feature type="transmembrane region" description="Helical" evidence="11">
    <location>
        <begin position="103"/>
        <end position="126"/>
    </location>
</feature>
<evidence type="ECO:0000259" key="12">
    <source>
        <dbReference type="PROSITE" id="PS50109"/>
    </source>
</evidence>
<keyword evidence="8 11" id="KW-1133">Transmembrane helix</keyword>
<dbReference type="InterPro" id="IPR003660">
    <property type="entry name" value="HAMP_dom"/>
</dbReference>
<evidence type="ECO:0000259" key="13">
    <source>
        <dbReference type="PROSITE" id="PS50885"/>
    </source>
</evidence>
<dbReference type="AlphaFoldDB" id="A0AAE4CTJ4"/>
<dbReference type="PANTHER" id="PTHR45436:SF5">
    <property type="entry name" value="SENSOR HISTIDINE KINASE TRCS"/>
    <property type="match status" value="1"/>
</dbReference>
<evidence type="ECO:0000256" key="9">
    <source>
        <dbReference type="ARBA" id="ARBA00023012"/>
    </source>
</evidence>
<evidence type="ECO:0000256" key="7">
    <source>
        <dbReference type="ARBA" id="ARBA00022777"/>
    </source>
</evidence>
<dbReference type="InterPro" id="IPR004358">
    <property type="entry name" value="Sig_transdc_His_kin-like_C"/>
</dbReference>
<evidence type="ECO:0000256" key="8">
    <source>
        <dbReference type="ARBA" id="ARBA00022989"/>
    </source>
</evidence>
<dbReference type="SUPFAM" id="SSF158472">
    <property type="entry name" value="HAMP domain-like"/>
    <property type="match status" value="1"/>
</dbReference>
<reference evidence="14 15" key="1">
    <citation type="submission" date="2023-07" db="EMBL/GenBank/DDBJ databases">
        <title>Sequencing the genomes of 1000 actinobacteria strains.</title>
        <authorList>
            <person name="Klenk H.-P."/>
        </authorList>
    </citation>
    <scope>NUCLEOTIDE SEQUENCE [LARGE SCALE GENOMIC DNA]</scope>
    <source>
        <strain evidence="14 15">DSM 44711</strain>
    </source>
</reference>
<dbReference type="SMART" id="SM00388">
    <property type="entry name" value="HisKA"/>
    <property type="match status" value="1"/>
</dbReference>
<evidence type="ECO:0000256" key="11">
    <source>
        <dbReference type="SAM" id="Phobius"/>
    </source>
</evidence>
<comment type="subcellular location">
    <subcellularLocation>
        <location evidence="2">Cell membrane</location>
    </subcellularLocation>
</comment>
<keyword evidence="9" id="KW-0902">Two-component regulatory system</keyword>
<dbReference type="Gene3D" id="1.10.287.130">
    <property type="match status" value="1"/>
</dbReference>
<evidence type="ECO:0000256" key="3">
    <source>
        <dbReference type="ARBA" id="ARBA00012438"/>
    </source>
</evidence>
<dbReference type="Pfam" id="PF00672">
    <property type="entry name" value="HAMP"/>
    <property type="match status" value="1"/>
</dbReference>
<keyword evidence="10 11" id="KW-0472">Membrane</keyword>
<dbReference type="PANTHER" id="PTHR45436">
    <property type="entry name" value="SENSOR HISTIDINE KINASE YKOH"/>
    <property type="match status" value="1"/>
</dbReference>
<keyword evidence="7 14" id="KW-0418">Kinase</keyword>
<dbReference type="SMART" id="SM00304">
    <property type="entry name" value="HAMP"/>
    <property type="match status" value="1"/>
</dbReference>
<feature type="transmembrane region" description="Helical" evidence="11">
    <location>
        <begin position="16"/>
        <end position="37"/>
    </location>
</feature>
<dbReference type="InterPro" id="IPR003594">
    <property type="entry name" value="HATPase_dom"/>
</dbReference>
<keyword evidence="15" id="KW-1185">Reference proteome</keyword>
<evidence type="ECO:0000256" key="4">
    <source>
        <dbReference type="ARBA" id="ARBA00022553"/>
    </source>
</evidence>
<dbReference type="Proteomes" id="UP001183629">
    <property type="component" value="Unassembled WGS sequence"/>
</dbReference>
<feature type="domain" description="HAMP" evidence="13">
    <location>
        <begin position="127"/>
        <end position="180"/>
    </location>
</feature>
<dbReference type="CDD" id="cd00082">
    <property type="entry name" value="HisKA"/>
    <property type="match status" value="1"/>
</dbReference>
<evidence type="ECO:0000256" key="1">
    <source>
        <dbReference type="ARBA" id="ARBA00000085"/>
    </source>
</evidence>
<evidence type="ECO:0000256" key="6">
    <source>
        <dbReference type="ARBA" id="ARBA00022692"/>
    </source>
</evidence>
<dbReference type="SMART" id="SM00387">
    <property type="entry name" value="HATPase_c"/>
    <property type="match status" value="1"/>
</dbReference>
<dbReference type="EC" id="2.7.13.3" evidence="3"/>
<evidence type="ECO:0000256" key="2">
    <source>
        <dbReference type="ARBA" id="ARBA00004236"/>
    </source>
</evidence>
<gene>
    <name evidence="14" type="ORF">J2S44_001024</name>
</gene>
<dbReference type="InterPro" id="IPR005467">
    <property type="entry name" value="His_kinase_dom"/>
</dbReference>
<keyword evidence="4" id="KW-0597">Phosphoprotein</keyword>
<dbReference type="PROSITE" id="PS50109">
    <property type="entry name" value="HIS_KIN"/>
    <property type="match status" value="1"/>
</dbReference>
<sequence>MTVRPYRLSIRTRLTLAYAAVSAITGGVLLSVVHLLARRSLFSADADLVSTVGAIAATPAVAPSATRVSDLPPPDTAGQVDVAWAPHVYEAIDRAREEALRSILLQSGIVFAISVVVALLLCWIVASRALRPLRTITEVADRLSHETLEERITASGPRDELSTLAETFNTMLDRLGAAFQAQQLFAANASHELRTPLTIIQAAAERALSRPHRSEDEYRATLTTVVSAAHRSERLLSSLLTLARLRQPPAPRRLDLADTAAELIRAAGLPVIHAELAPATTTADPVLIGLAVRNLVENAVRHNIPGGTVWLSTRTVGGAAVLEIANTGPVVPADIIPTLRQAFQRGGRHTRGAEGSGLGLAIVDAVVSAHDGAWSAAPRAGGGLVVAVRLPGCPGAPADDPPAR</sequence>
<feature type="domain" description="Histidine kinase" evidence="12">
    <location>
        <begin position="188"/>
        <end position="394"/>
    </location>
</feature>
<accession>A0AAE4CTJ4</accession>
<dbReference type="InterPro" id="IPR050428">
    <property type="entry name" value="TCS_sensor_his_kinase"/>
</dbReference>
<evidence type="ECO:0000256" key="5">
    <source>
        <dbReference type="ARBA" id="ARBA00022679"/>
    </source>
</evidence>
<dbReference type="Gene3D" id="6.10.340.10">
    <property type="match status" value="1"/>
</dbReference>
<dbReference type="SUPFAM" id="SSF55874">
    <property type="entry name" value="ATPase domain of HSP90 chaperone/DNA topoisomerase II/histidine kinase"/>
    <property type="match status" value="1"/>
</dbReference>
<proteinExistence type="predicted"/>
<keyword evidence="5" id="KW-0808">Transferase</keyword>
<dbReference type="CDD" id="cd06225">
    <property type="entry name" value="HAMP"/>
    <property type="match status" value="1"/>
</dbReference>
<evidence type="ECO:0000313" key="15">
    <source>
        <dbReference type="Proteomes" id="UP001183629"/>
    </source>
</evidence>
<comment type="caution">
    <text evidence="14">The sequence shown here is derived from an EMBL/GenBank/DDBJ whole genome shotgun (WGS) entry which is preliminary data.</text>
</comment>
<organism evidence="14 15">
    <name type="scientific">Catenuloplanes niger</name>
    <dbReference type="NCBI Taxonomy" id="587534"/>
    <lineage>
        <taxon>Bacteria</taxon>
        <taxon>Bacillati</taxon>
        <taxon>Actinomycetota</taxon>
        <taxon>Actinomycetes</taxon>
        <taxon>Micromonosporales</taxon>
        <taxon>Micromonosporaceae</taxon>
        <taxon>Catenuloplanes</taxon>
    </lineage>
</organism>
<keyword evidence="6 11" id="KW-0812">Transmembrane</keyword>
<dbReference type="Pfam" id="PF02518">
    <property type="entry name" value="HATPase_c"/>
    <property type="match status" value="1"/>
</dbReference>
<dbReference type="PRINTS" id="PR00344">
    <property type="entry name" value="BCTRLSENSOR"/>
</dbReference>
<dbReference type="InterPro" id="IPR003661">
    <property type="entry name" value="HisK_dim/P_dom"/>
</dbReference>
<protein>
    <recommendedName>
        <fullName evidence="3">histidine kinase</fullName>
        <ecNumber evidence="3">2.7.13.3</ecNumber>
    </recommendedName>
</protein>
<dbReference type="EMBL" id="JAVDYC010000001">
    <property type="protein sequence ID" value="MDR7320774.1"/>
    <property type="molecule type" value="Genomic_DNA"/>
</dbReference>
<dbReference type="InterPro" id="IPR036097">
    <property type="entry name" value="HisK_dim/P_sf"/>
</dbReference>
<dbReference type="SUPFAM" id="SSF47384">
    <property type="entry name" value="Homodimeric domain of signal transducing histidine kinase"/>
    <property type="match status" value="1"/>
</dbReference>
<evidence type="ECO:0000256" key="10">
    <source>
        <dbReference type="ARBA" id="ARBA00023136"/>
    </source>
</evidence>
<comment type="catalytic activity">
    <reaction evidence="1">
        <text>ATP + protein L-histidine = ADP + protein N-phospho-L-histidine.</text>
        <dbReference type="EC" id="2.7.13.3"/>
    </reaction>
</comment>
<dbReference type="Gene3D" id="3.30.565.10">
    <property type="entry name" value="Histidine kinase-like ATPase, C-terminal domain"/>
    <property type="match status" value="1"/>
</dbReference>
<dbReference type="InterPro" id="IPR036890">
    <property type="entry name" value="HATPase_C_sf"/>
</dbReference>
<dbReference type="GO" id="GO:0005886">
    <property type="term" value="C:plasma membrane"/>
    <property type="evidence" value="ECO:0007669"/>
    <property type="project" value="UniProtKB-SubCell"/>
</dbReference>
<dbReference type="GO" id="GO:0000155">
    <property type="term" value="F:phosphorelay sensor kinase activity"/>
    <property type="evidence" value="ECO:0007669"/>
    <property type="project" value="InterPro"/>
</dbReference>
<dbReference type="Pfam" id="PF00512">
    <property type="entry name" value="HisKA"/>
    <property type="match status" value="1"/>
</dbReference>